<protein>
    <submittedName>
        <fullName evidence="2">Uncharacterized protein</fullName>
    </submittedName>
</protein>
<feature type="compositionally biased region" description="Basic residues" evidence="1">
    <location>
        <begin position="91"/>
        <end position="106"/>
    </location>
</feature>
<feature type="region of interest" description="Disordered" evidence="1">
    <location>
        <begin position="57"/>
        <end position="106"/>
    </location>
</feature>
<evidence type="ECO:0000256" key="1">
    <source>
        <dbReference type="SAM" id="MobiDB-lite"/>
    </source>
</evidence>
<gene>
    <name evidence="2" type="ORF">H8N03_06525</name>
</gene>
<sequence length="106" mass="12115">METRNEQPAQPLADWFHPLAGWEAASRWNRATFDWMAKGWQQWVALVTTVPPHFMVPPTLPADDAPRQASRPRVRGEDMAPVASDEPQRIVTRRKATAKSRKRSRG</sequence>
<dbReference type="AlphaFoldDB" id="A0A923SAT5"/>
<comment type="caution">
    <text evidence="2">The sequence shown here is derived from an EMBL/GenBank/DDBJ whole genome shotgun (WGS) entry which is preliminary data.</text>
</comment>
<evidence type="ECO:0000313" key="3">
    <source>
        <dbReference type="Proteomes" id="UP000608513"/>
    </source>
</evidence>
<evidence type="ECO:0000313" key="2">
    <source>
        <dbReference type="EMBL" id="MBC5782593.1"/>
    </source>
</evidence>
<keyword evidence="3" id="KW-1185">Reference proteome</keyword>
<organism evidence="2 3">
    <name type="scientific">Ramlibacter cellulosilyticus</name>
    <dbReference type="NCBI Taxonomy" id="2764187"/>
    <lineage>
        <taxon>Bacteria</taxon>
        <taxon>Pseudomonadati</taxon>
        <taxon>Pseudomonadota</taxon>
        <taxon>Betaproteobacteria</taxon>
        <taxon>Burkholderiales</taxon>
        <taxon>Comamonadaceae</taxon>
        <taxon>Ramlibacter</taxon>
    </lineage>
</organism>
<reference evidence="2" key="1">
    <citation type="submission" date="2020-08" db="EMBL/GenBank/DDBJ databases">
        <title>Ramlibacter sp. USB13 16S ribosomal RNA gene genome sequencing and assembly.</title>
        <authorList>
            <person name="Kang M."/>
        </authorList>
    </citation>
    <scope>NUCLEOTIDE SEQUENCE</scope>
    <source>
        <strain evidence="2">USB13</strain>
    </source>
</reference>
<proteinExistence type="predicted"/>
<name>A0A923SAT5_9BURK</name>
<accession>A0A923SAT5</accession>
<dbReference type="Proteomes" id="UP000608513">
    <property type="component" value="Unassembled WGS sequence"/>
</dbReference>
<dbReference type="EMBL" id="JACORT010000002">
    <property type="protein sequence ID" value="MBC5782593.1"/>
    <property type="molecule type" value="Genomic_DNA"/>
</dbReference>
<dbReference type="RefSeq" id="WP_187075352.1">
    <property type="nucleotide sequence ID" value="NZ_JACORT010000002.1"/>
</dbReference>